<evidence type="ECO:0000256" key="3">
    <source>
        <dbReference type="RuleBase" id="RU003560"/>
    </source>
</evidence>
<evidence type="ECO:0000313" key="4">
    <source>
        <dbReference type="EMBL" id="KAG2386905.1"/>
    </source>
</evidence>
<keyword evidence="2 3" id="KW-0663">Pyridoxal phosphate</keyword>
<dbReference type="GeneID" id="68094396"/>
<dbReference type="Proteomes" id="UP000816034">
    <property type="component" value="Unassembled WGS sequence"/>
</dbReference>
<accession>A0AA88KKK7</accession>
<evidence type="ECO:0008006" key="6">
    <source>
        <dbReference type="Google" id="ProtNLM"/>
    </source>
</evidence>
<dbReference type="PANTHER" id="PTHR43713:SF3">
    <property type="entry name" value="GLUTAMATE-1-SEMIALDEHYDE 2,1-AMINOMUTASE 1, CHLOROPLASTIC-RELATED"/>
    <property type="match status" value="1"/>
</dbReference>
<dbReference type="Gene3D" id="3.90.1150.10">
    <property type="entry name" value="Aspartate Aminotransferase, domain 1"/>
    <property type="match status" value="1"/>
</dbReference>
<dbReference type="RefSeq" id="XP_044550897.1">
    <property type="nucleotide sequence ID" value="XM_044691303.1"/>
</dbReference>
<dbReference type="NCBIfam" id="NF005453">
    <property type="entry name" value="PRK07046.1"/>
    <property type="match status" value="1"/>
</dbReference>
<evidence type="ECO:0000256" key="1">
    <source>
        <dbReference type="ARBA" id="ARBA00001933"/>
    </source>
</evidence>
<dbReference type="InterPro" id="IPR005814">
    <property type="entry name" value="Aminotrans_3"/>
</dbReference>
<comment type="caution">
    <text evidence="4">The sequence shown here is derived from an EMBL/GenBank/DDBJ whole genome shotgun (WGS) entry which is preliminary data.</text>
</comment>
<dbReference type="AlphaFoldDB" id="A0AA88KKK7"/>
<dbReference type="EMBL" id="PYSW02000014">
    <property type="protein sequence ID" value="KAG2386905.1"/>
    <property type="molecule type" value="Genomic_DNA"/>
</dbReference>
<gene>
    <name evidence="4" type="ORF">C9374_001940</name>
</gene>
<dbReference type="GO" id="GO:0030170">
    <property type="term" value="F:pyridoxal phosphate binding"/>
    <property type="evidence" value="ECO:0007669"/>
    <property type="project" value="InterPro"/>
</dbReference>
<dbReference type="InterPro" id="IPR015422">
    <property type="entry name" value="PyrdxlP-dep_Trfase_small"/>
</dbReference>
<comment type="similarity">
    <text evidence="3">Belongs to the class-III pyridoxal-phosphate-dependent aminotransferase family.</text>
</comment>
<name>A0AA88KKK7_NAELO</name>
<dbReference type="SUPFAM" id="SSF53383">
    <property type="entry name" value="PLP-dependent transferases"/>
    <property type="match status" value="1"/>
</dbReference>
<dbReference type="Pfam" id="PF00202">
    <property type="entry name" value="Aminotran_3"/>
    <property type="match status" value="1"/>
</dbReference>
<dbReference type="Gene3D" id="3.40.640.10">
    <property type="entry name" value="Type I PLP-dependent aspartate aminotransferase-like (Major domain)"/>
    <property type="match status" value="1"/>
</dbReference>
<evidence type="ECO:0000256" key="2">
    <source>
        <dbReference type="ARBA" id="ARBA00022898"/>
    </source>
</evidence>
<dbReference type="InterPro" id="IPR015421">
    <property type="entry name" value="PyrdxlP-dep_Trfase_major"/>
</dbReference>
<evidence type="ECO:0000313" key="5">
    <source>
        <dbReference type="Proteomes" id="UP000816034"/>
    </source>
</evidence>
<dbReference type="PANTHER" id="PTHR43713">
    <property type="entry name" value="GLUTAMATE-1-SEMIALDEHYDE 2,1-AMINOMUTASE"/>
    <property type="match status" value="1"/>
</dbReference>
<keyword evidence="5" id="KW-1185">Reference proteome</keyword>
<dbReference type="GO" id="GO:0008483">
    <property type="term" value="F:transaminase activity"/>
    <property type="evidence" value="ECO:0007669"/>
    <property type="project" value="InterPro"/>
</dbReference>
<comment type="cofactor">
    <cofactor evidence="1">
        <name>pyridoxal 5'-phosphate</name>
        <dbReference type="ChEBI" id="CHEBI:597326"/>
    </cofactor>
</comment>
<protein>
    <recommendedName>
        <fullName evidence="6">Aminotransferase</fullName>
    </recommendedName>
</protein>
<sequence length="458" mass="50842">MTSHATIDREHLKKLYAEEEALFLKNHPKCKEAFEKAKNSLLDGVPMHWMKKWTGGHPLFVQQAKGGHFTDLDGIKYIDFCLGDTGSMTGHSPDAVVEFVSQQLRNGITYMLPNENAIWVGDELKKRFGLPYWQVAVSATDANRFTLRIARHITKRPKILVFNYCYHGTVDEAFITLGEDGQAQCRSTNIGPQTNPVNTTKVVEFNDVEGLEKALADRDVAAVLCEPAMTNIGIVMPQPRFLEKLRELTTKYGTLLIIDETHTISAGPGGCTSEWNLKPDLFTIGKAIGSGVPTAVYGLSEEVANRLRSALNLEGIDVGGIGGTLAGNALSVAAMRATLENILTPKNYEYTIGLAKKFCEGVEKVIADYNLPWIVKRLGCRTEYWFRTTEPVNGGEAAAVCDFELDQYMHLYALNRGILMTPFHNMALICVDHTEEDVDVHTRVFRESVEALLGVKKN</sequence>
<dbReference type="InterPro" id="IPR015424">
    <property type="entry name" value="PyrdxlP-dep_Trfase"/>
</dbReference>
<reference evidence="4 5" key="1">
    <citation type="journal article" date="2018" name="BMC Genomics">
        <title>The genome of Naegleria lovaniensis, the basis for a comparative approach to unravel pathogenicity factors of the human pathogenic amoeba N. fowleri.</title>
        <authorList>
            <person name="Liechti N."/>
            <person name="Schurch N."/>
            <person name="Bruggmann R."/>
            <person name="Wittwer M."/>
        </authorList>
    </citation>
    <scope>NUCLEOTIDE SEQUENCE [LARGE SCALE GENOMIC DNA]</scope>
    <source>
        <strain evidence="4 5">ATCC 30569</strain>
    </source>
</reference>
<proteinExistence type="inferred from homology"/>
<organism evidence="4 5">
    <name type="scientific">Naegleria lovaniensis</name>
    <name type="common">Amoeba</name>
    <dbReference type="NCBI Taxonomy" id="51637"/>
    <lineage>
        <taxon>Eukaryota</taxon>
        <taxon>Discoba</taxon>
        <taxon>Heterolobosea</taxon>
        <taxon>Tetramitia</taxon>
        <taxon>Eutetramitia</taxon>
        <taxon>Vahlkampfiidae</taxon>
        <taxon>Naegleria</taxon>
    </lineage>
</organism>